<dbReference type="InterPro" id="IPR001638">
    <property type="entry name" value="Solute-binding_3/MltF_N"/>
</dbReference>
<dbReference type="EMBL" id="CP013067">
    <property type="protein sequence ID" value="ALP41300.1"/>
    <property type="molecule type" value="Genomic_DNA"/>
</dbReference>
<dbReference type="PANTHER" id="PTHR35936">
    <property type="entry name" value="MEMBRANE-BOUND LYTIC MUREIN TRANSGLYCOSYLASE F"/>
    <property type="match status" value="1"/>
</dbReference>
<dbReference type="PANTHER" id="PTHR35936:SF25">
    <property type="entry name" value="ABC TRANSPORTER SUBSTRATE-BINDING PROTEIN"/>
    <property type="match status" value="1"/>
</dbReference>
<evidence type="ECO:0000256" key="1">
    <source>
        <dbReference type="ARBA" id="ARBA00010333"/>
    </source>
</evidence>
<keyword evidence="2 3" id="KW-0732">Signal</keyword>
<reference evidence="5 6" key="2">
    <citation type="journal article" date="2016" name="Genome Announc.">
        <title>Complete Genome Sequence of the Highly Virulent Aeromonas schubertii Strain WL1483, Isolated from Diseased Snakehead Fish (Channa argus) in China.</title>
        <authorList>
            <person name="Liu L."/>
            <person name="Li N."/>
            <person name="Zhang D."/>
            <person name="Fu X."/>
            <person name="Shi C."/>
            <person name="Lin Q."/>
            <person name="Hao G."/>
        </authorList>
    </citation>
    <scope>NUCLEOTIDE SEQUENCE [LARGE SCALE GENOMIC DNA]</scope>
    <source>
        <strain evidence="5 6">WL1483</strain>
    </source>
</reference>
<evidence type="ECO:0000313" key="6">
    <source>
        <dbReference type="Proteomes" id="UP000058114"/>
    </source>
</evidence>
<dbReference type="SMART" id="SM00062">
    <property type="entry name" value="PBPb"/>
    <property type="match status" value="1"/>
</dbReference>
<dbReference type="KEGG" id="asr:WL1483_1881"/>
<evidence type="ECO:0000313" key="5">
    <source>
        <dbReference type="EMBL" id="ALP41300.1"/>
    </source>
</evidence>
<evidence type="ECO:0000259" key="4">
    <source>
        <dbReference type="SMART" id="SM00062"/>
    </source>
</evidence>
<feature type="domain" description="Solute-binding protein family 3/N-terminal" evidence="4">
    <location>
        <begin position="19"/>
        <end position="250"/>
    </location>
</feature>
<gene>
    <name evidence="5" type="ORF">WL1483_1881</name>
</gene>
<accession>A0A0S2SHW2</accession>
<name>A0A0S2SHW2_9GAMM</name>
<organism evidence="5 6">
    <name type="scientific">Aeromonas schubertii</name>
    <dbReference type="NCBI Taxonomy" id="652"/>
    <lineage>
        <taxon>Bacteria</taxon>
        <taxon>Pseudomonadati</taxon>
        <taxon>Pseudomonadota</taxon>
        <taxon>Gammaproteobacteria</taxon>
        <taxon>Aeromonadales</taxon>
        <taxon>Aeromonadaceae</taxon>
        <taxon>Aeromonas</taxon>
    </lineage>
</organism>
<feature type="chain" id="PRO_5006604410" evidence="3">
    <location>
        <begin position="18"/>
        <end position="254"/>
    </location>
</feature>
<reference evidence="6" key="1">
    <citation type="submission" date="2015-10" db="EMBL/GenBank/DDBJ databases">
        <title>Complete Genome Sequence of Aeromonas schubertii strain WL1483.</title>
        <authorList>
            <person name="Liu L."/>
        </authorList>
    </citation>
    <scope>NUCLEOTIDE SEQUENCE [LARGE SCALE GENOMIC DNA]</scope>
    <source>
        <strain evidence="6">WL1483</strain>
    </source>
</reference>
<protein>
    <submittedName>
        <fullName evidence="5">Glutamine transport system substrate-binding protein</fullName>
    </submittedName>
</protein>
<dbReference type="Pfam" id="PF00497">
    <property type="entry name" value="SBP_bac_3"/>
    <property type="match status" value="1"/>
</dbReference>
<comment type="similarity">
    <text evidence="1">Belongs to the bacterial solute-binding protein 3 family.</text>
</comment>
<dbReference type="Proteomes" id="UP000058114">
    <property type="component" value="Chromosome"/>
</dbReference>
<evidence type="ECO:0000256" key="3">
    <source>
        <dbReference type="SAM" id="SignalP"/>
    </source>
</evidence>
<sequence>MMRLLLLLMLLSPWLSAKTLVVGGTLEAPLKYLNEKGEPAGLDVDILATLFAALKQPFRVELTDSGARLTRNAEIGVYDMVFTHSYKPERESYLIYPQQSHLRHSWHFFVRKEDAGSIRYDRLSDLKPWRIGLTRDYAYTPEINAIADDPAWRVQMVTMNDLQLRKLVMKRIDVVPMPLVTAFAQIHAEGMEGKVDYLPHPFKSSPYFNAWCKARADDQTPALMQAYDAELLRMKRDGRLRALYEKHGIPYVEP</sequence>
<dbReference type="AlphaFoldDB" id="A0A0S2SHW2"/>
<dbReference type="Gene3D" id="3.40.190.10">
    <property type="entry name" value="Periplasmic binding protein-like II"/>
    <property type="match status" value="2"/>
</dbReference>
<dbReference type="SUPFAM" id="SSF53850">
    <property type="entry name" value="Periplasmic binding protein-like II"/>
    <property type="match status" value="1"/>
</dbReference>
<evidence type="ECO:0000256" key="2">
    <source>
        <dbReference type="ARBA" id="ARBA00022729"/>
    </source>
</evidence>
<proteinExistence type="inferred from homology"/>
<feature type="signal peptide" evidence="3">
    <location>
        <begin position="1"/>
        <end position="17"/>
    </location>
</feature>
<dbReference type="PATRIC" id="fig|652.5.peg.520"/>